<keyword evidence="2" id="KW-1185">Reference proteome</keyword>
<evidence type="ECO:0000256" key="1">
    <source>
        <dbReference type="SAM" id="MobiDB-lite"/>
    </source>
</evidence>
<feature type="compositionally biased region" description="Polar residues" evidence="1">
    <location>
        <begin position="411"/>
        <end position="433"/>
    </location>
</feature>
<organism evidence="2 3">
    <name type="scientific">Camelina sativa</name>
    <name type="common">False flax</name>
    <name type="synonym">Myagrum sativum</name>
    <dbReference type="NCBI Taxonomy" id="90675"/>
    <lineage>
        <taxon>Eukaryota</taxon>
        <taxon>Viridiplantae</taxon>
        <taxon>Streptophyta</taxon>
        <taxon>Embryophyta</taxon>
        <taxon>Tracheophyta</taxon>
        <taxon>Spermatophyta</taxon>
        <taxon>Magnoliopsida</taxon>
        <taxon>eudicotyledons</taxon>
        <taxon>Gunneridae</taxon>
        <taxon>Pentapetalae</taxon>
        <taxon>rosids</taxon>
        <taxon>malvids</taxon>
        <taxon>Brassicales</taxon>
        <taxon>Brassicaceae</taxon>
        <taxon>Camelineae</taxon>
        <taxon>Camelina</taxon>
    </lineage>
</organism>
<dbReference type="InterPro" id="IPR016953">
    <property type="entry name" value="UCP030365"/>
</dbReference>
<dbReference type="PIRSF" id="PIRSF030365">
    <property type="entry name" value="UCP030365"/>
    <property type="match status" value="1"/>
</dbReference>
<feature type="region of interest" description="Disordered" evidence="1">
    <location>
        <begin position="409"/>
        <end position="439"/>
    </location>
</feature>
<protein>
    <submittedName>
        <fullName evidence="3">Uncharacterized protein LOC104792930</fullName>
    </submittedName>
</protein>
<gene>
    <name evidence="3" type="primary">LOC104792930</name>
</gene>
<evidence type="ECO:0000313" key="2">
    <source>
        <dbReference type="Proteomes" id="UP000694864"/>
    </source>
</evidence>
<feature type="compositionally biased region" description="Polar residues" evidence="1">
    <location>
        <begin position="1"/>
        <end position="17"/>
    </location>
</feature>
<proteinExistence type="predicted"/>
<dbReference type="RefSeq" id="XP_010517503.1">
    <property type="nucleotide sequence ID" value="XM_010519201.2"/>
</dbReference>
<feature type="region of interest" description="Disordered" evidence="1">
    <location>
        <begin position="139"/>
        <end position="190"/>
    </location>
</feature>
<feature type="compositionally biased region" description="Basic and acidic residues" evidence="1">
    <location>
        <begin position="254"/>
        <end position="269"/>
    </location>
</feature>
<feature type="region of interest" description="Disordered" evidence="1">
    <location>
        <begin position="488"/>
        <end position="509"/>
    </location>
</feature>
<feature type="compositionally biased region" description="Basic and acidic residues" evidence="1">
    <location>
        <begin position="142"/>
        <end position="151"/>
    </location>
</feature>
<feature type="compositionally biased region" description="Low complexity" evidence="1">
    <location>
        <begin position="490"/>
        <end position="504"/>
    </location>
</feature>
<feature type="region of interest" description="Disordered" evidence="1">
    <location>
        <begin position="237"/>
        <end position="269"/>
    </location>
</feature>
<dbReference type="PANTHER" id="PTHR33924">
    <property type="entry name" value="CATION-TRANSPORTING ATPASE"/>
    <property type="match status" value="1"/>
</dbReference>
<feature type="compositionally biased region" description="Basic and acidic residues" evidence="1">
    <location>
        <begin position="32"/>
        <end position="41"/>
    </location>
</feature>
<dbReference type="GeneID" id="104792930"/>
<evidence type="ECO:0000313" key="3">
    <source>
        <dbReference type="RefSeq" id="XP_010517503.1"/>
    </source>
</evidence>
<dbReference type="Proteomes" id="UP000694864">
    <property type="component" value="Chromosome 6"/>
</dbReference>
<accession>A0ABM0ZLQ3</accession>
<name>A0ABM0ZLQ3_CAMSA</name>
<dbReference type="PANTHER" id="PTHR33924:SF4">
    <property type="match status" value="1"/>
</dbReference>
<feature type="region of interest" description="Disordered" evidence="1">
    <location>
        <begin position="1"/>
        <end position="41"/>
    </location>
</feature>
<sequence length="538" mass="57880">MEEQRGVTSAVASNSGISGEKRNGNGLEEKDELGSKRVKVPDLDSDAKKISNLQSDGKIGTSVQLPKNLTSGKVSGVSEMHVAPDAEGLGRVLVREKDKDVKPPAVVETRTCLLKAANSVSKVDGRCVASSGKQALLKNNHTVKDESKCESRGAQVDVSKNSSLLKPKETSESVRGAAEPPSLSIPVGDKASPFQMCSSAAGSLGESDSMRRWMEMKRNGFLSGPLGGVAAPSSTVASVPVEVPAQKQPKNKRRGGDSLKKRNEVPRKEQQLVDRFANVTAPSGLLTELNPGIINHVRTKKQVCSVIEALIRSANDKATVGERHANLNVRESIREDRALALKLPSTGMSDSTNSISNPQQATSLAIEAATVASQWLEFLHQDLSGRLSAVQDSRNRVKNILTTELPLLVSSRESSSNQEDTRQRPNTNTSGDASSDKAVTETHKIKWSAKFDQINKALYDEERDLERSLNQVKEMQSRCNEGLRQMDEYSPFSSQSSDSSFGKDGSQETSMAVQAAAASIFSTCSFLLSMVKPSPTSS</sequence>
<reference evidence="3" key="2">
    <citation type="submission" date="2025-08" db="UniProtKB">
        <authorList>
            <consortium name="RefSeq"/>
        </authorList>
    </citation>
    <scope>IDENTIFICATION</scope>
    <source>
        <tissue evidence="3">Leaf</tissue>
    </source>
</reference>
<reference evidence="2" key="1">
    <citation type="journal article" date="2014" name="Nat. Commun.">
        <title>The emerging biofuel crop Camelina sativa retains a highly undifferentiated hexaploid genome structure.</title>
        <authorList>
            <person name="Kagale S."/>
            <person name="Koh C."/>
            <person name="Nixon J."/>
            <person name="Bollina V."/>
            <person name="Clarke W.E."/>
            <person name="Tuteja R."/>
            <person name="Spillane C."/>
            <person name="Robinson S.J."/>
            <person name="Links M.G."/>
            <person name="Clarke C."/>
            <person name="Higgins E.E."/>
            <person name="Huebert T."/>
            <person name="Sharpe A.G."/>
            <person name="Parkin I.A."/>
        </authorList>
    </citation>
    <scope>NUCLEOTIDE SEQUENCE [LARGE SCALE GENOMIC DNA]</scope>
    <source>
        <strain evidence="2">cv. DH55</strain>
    </source>
</reference>